<dbReference type="InterPro" id="IPR003594">
    <property type="entry name" value="HATPase_dom"/>
</dbReference>
<gene>
    <name evidence="3" type="ORF">ACFPYJ_05395</name>
</gene>
<reference evidence="4" key="1">
    <citation type="journal article" date="2019" name="Int. J. Syst. Evol. Microbiol.">
        <title>The Global Catalogue of Microorganisms (GCM) 10K type strain sequencing project: providing services to taxonomists for standard genome sequencing and annotation.</title>
        <authorList>
            <consortium name="The Broad Institute Genomics Platform"/>
            <consortium name="The Broad Institute Genome Sequencing Center for Infectious Disease"/>
            <person name="Wu L."/>
            <person name="Ma J."/>
        </authorList>
    </citation>
    <scope>NUCLEOTIDE SEQUENCE [LARGE SCALE GENOMIC DNA]</scope>
    <source>
        <strain evidence="4">CGMCC 1.3240</strain>
    </source>
</reference>
<evidence type="ECO:0000259" key="2">
    <source>
        <dbReference type="Pfam" id="PF06580"/>
    </source>
</evidence>
<dbReference type="Pfam" id="PF02518">
    <property type="entry name" value="HATPase_c"/>
    <property type="match status" value="1"/>
</dbReference>
<accession>A0ABW0VRM6</accession>
<dbReference type="GO" id="GO:0004673">
    <property type="term" value="F:protein histidine kinase activity"/>
    <property type="evidence" value="ECO:0007669"/>
    <property type="project" value="UniProtKB-EC"/>
</dbReference>
<dbReference type="EMBL" id="JBHSOW010000017">
    <property type="protein sequence ID" value="MFC5648568.1"/>
    <property type="molecule type" value="Genomic_DNA"/>
</dbReference>
<keyword evidence="4" id="KW-1185">Reference proteome</keyword>
<keyword evidence="3" id="KW-0418">Kinase</keyword>
<dbReference type="Gene3D" id="3.30.565.10">
    <property type="entry name" value="Histidine kinase-like ATPase, C-terminal domain"/>
    <property type="match status" value="1"/>
</dbReference>
<dbReference type="Pfam" id="PF06580">
    <property type="entry name" value="His_kinase"/>
    <property type="match status" value="1"/>
</dbReference>
<evidence type="ECO:0000259" key="1">
    <source>
        <dbReference type="Pfam" id="PF02518"/>
    </source>
</evidence>
<name>A0ABW0VRM6_9BACL</name>
<dbReference type="InterPro" id="IPR036890">
    <property type="entry name" value="HATPase_C_sf"/>
</dbReference>
<dbReference type="EC" id="2.7.13.3" evidence="3"/>
<dbReference type="SUPFAM" id="SSF55874">
    <property type="entry name" value="ATPase domain of HSP90 chaperone/DNA topoisomerase II/histidine kinase"/>
    <property type="match status" value="1"/>
</dbReference>
<proteinExistence type="predicted"/>
<dbReference type="RefSeq" id="WP_379187047.1">
    <property type="nucleotide sequence ID" value="NZ_JBHSOW010000017.1"/>
</dbReference>
<comment type="caution">
    <text evidence="3">The sequence shown here is derived from an EMBL/GenBank/DDBJ whole genome shotgun (WGS) entry which is preliminary data.</text>
</comment>
<dbReference type="Proteomes" id="UP001596047">
    <property type="component" value="Unassembled WGS sequence"/>
</dbReference>
<feature type="domain" description="Signal transduction histidine kinase internal region" evidence="2">
    <location>
        <begin position="3"/>
        <end position="77"/>
    </location>
</feature>
<feature type="domain" description="Histidine kinase/HSP90-like ATPase" evidence="1">
    <location>
        <begin position="93"/>
        <end position="210"/>
    </location>
</feature>
<dbReference type="InterPro" id="IPR050640">
    <property type="entry name" value="Bact_2-comp_sensor_kinase"/>
</dbReference>
<evidence type="ECO:0000313" key="3">
    <source>
        <dbReference type="EMBL" id="MFC5648568.1"/>
    </source>
</evidence>
<sequence length="215" mass="24371">MLYLKSQINPHFLYNTLETIKGIAYARGVGEIREMTDALGRIFRYSIKGGDKVAVRDETEIVQAYIRIQKVRFGDRFTVREQYSAGCEHYRVIKMILQPLVENAVFHGIEPCLYPAELTVGCREERGGRELLLWVADNGVGMDPDRLEQIRLSLSRYGREPSSDSAPKQYIGLLNVHNRIRIAYGPEFGIAEVESAPGMGTRVSIRLPAEEDDHV</sequence>
<dbReference type="InterPro" id="IPR010559">
    <property type="entry name" value="Sig_transdc_His_kin_internal"/>
</dbReference>
<evidence type="ECO:0000313" key="4">
    <source>
        <dbReference type="Proteomes" id="UP001596047"/>
    </source>
</evidence>
<keyword evidence="3" id="KW-0808">Transferase</keyword>
<dbReference type="PANTHER" id="PTHR34220">
    <property type="entry name" value="SENSOR HISTIDINE KINASE YPDA"/>
    <property type="match status" value="1"/>
</dbReference>
<organism evidence="3 4">
    <name type="scientific">Paenibacillus solisilvae</name>
    <dbReference type="NCBI Taxonomy" id="2486751"/>
    <lineage>
        <taxon>Bacteria</taxon>
        <taxon>Bacillati</taxon>
        <taxon>Bacillota</taxon>
        <taxon>Bacilli</taxon>
        <taxon>Bacillales</taxon>
        <taxon>Paenibacillaceae</taxon>
        <taxon>Paenibacillus</taxon>
    </lineage>
</organism>
<protein>
    <submittedName>
        <fullName evidence="3">Sensor histidine kinase</fullName>
        <ecNumber evidence="3">2.7.13.3</ecNumber>
    </submittedName>
</protein>
<dbReference type="PANTHER" id="PTHR34220:SF7">
    <property type="entry name" value="SENSOR HISTIDINE KINASE YPDA"/>
    <property type="match status" value="1"/>
</dbReference>